<accession>A0A9D2SAW7</accession>
<protein>
    <submittedName>
        <fullName evidence="1">Uncharacterized protein</fullName>
    </submittedName>
</protein>
<name>A0A9D2SAW7_9FIRM</name>
<evidence type="ECO:0000313" key="1">
    <source>
        <dbReference type="EMBL" id="HJB79956.1"/>
    </source>
</evidence>
<reference evidence="1" key="1">
    <citation type="journal article" date="2021" name="PeerJ">
        <title>Extensive microbial diversity within the chicken gut microbiome revealed by metagenomics and culture.</title>
        <authorList>
            <person name="Gilroy R."/>
            <person name="Ravi A."/>
            <person name="Getino M."/>
            <person name="Pursley I."/>
            <person name="Horton D.L."/>
            <person name="Alikhan N.F."/>
            <person name="Baker D."/>
            <person name="Gharbi K."/>
            <person name="Hall N."/>
            <person name="Watson M."/>
            <person name="Adriaenssens E.M."/>
            <person name="Foster-Nyarko E."/>
            <person name="Jarju S."/>
            <person name="Secka A."/>
            <person name="Antonio M."/>
            <person name="Oren A."/>
            <person name="Chaudhuri R.R."/>
            <person name="La Ragione R."/>
            <person name="Hildebrand F."/>
            <person name="Pallen M.J."/>
        </authorList>
    </citation>
    <scope>NUCLEOTIDE SEQUENCE</scope>
    <source>
        <strain evidence="1">CHK192-8294</strain>
    </source>
</reference>
<dbReference type="Proteomes" id="UP000823921">
    <property type="component" value="Unassembled WGS sequence"/>
</dbReference>
<dbReference type="AlphaFoldDB" id="A0A9D2SAW7"/>
<organism evidence="1 2">
    <name type="scientific">Candidatus Flavonifractor intestinigallinarum</name>
    <dbReference type="NCBI Taxonomy" id="2838586"/>
    <lineage>
        <taxon>Bacteria</taxon>
        <taxon>Bacillati</taxon>
        <taxon>Bacillota</taxon>
        <taxon>Clostridia</taxon>
        <taxon>Eubacteriales</taxon>
        <taxon>Oscillospiraceae</taxon>
        <taxon>Flavonifractor</taxon>
    </lineage>
</organism>
<gene>
    <name evidence="1" type="ORF">H9712_03125</name>
</gene>
<proteinExistence type="predicted"/>
<comment type="caution">
    <text evidence="1">The sequence shown here is derived from an EMBL/GenBank/DDBJ whole genome shotgun (WGS) entry which is preliminary data.</text>
</comment>
<reference evidence="1" key="2">
    <citation type="submission" date="2021-04" db="EMBL/GenBank/DDBJ databases">
        <authorList>
            <person name="Gilroy R."/>
        </authorList>
    </citation>
    <scope>NUCLEOTIDE SEQUENCE</scope>
    <source>
        <strain evidence="1">CHK192-8294</strain>
    </source>
</reference>
<evidence type="ECO:0000313" key="2">
    <source>
        <dbReference type="Proteomes" id="UP000823921"/>
    </source>
</evidence>
<dbReference type="EMBL" id="DWXO01000030">
    <property type="protein sequence ID" value="HJB79956.1"/>
    <property type="molecule type" value="Genomic_DNA"/>
</dbReference>
<sequence>MIPCQQTCSSYCEGCHKSCARWADFQQQKSRERQAKKDYLKYYNELCGAVARQFKAIGAVYMAR</sequence>